<name>A0ABR8PVJ6_9CLOT</name>
<proteinExistence type="predicted"/>
<dbReference type="SUPFAM" id="SSF50494">
    <property type="entry name" value="Trypsin-like serine proteases"/>
    <property type="match status" value="1"/>
</dbReference>
<organism evidence="1 2">
    <name type="scientific">Clostridium cibarium</name>
    <dbReference type="NCBI Taxonomy" id="2762247"/>
    <lineage>
        <taxon>Bacteria</taxon>
        <taxon>Bacillati</taxon>
        <taxon>Bacillota</taxon>
        <taxon>Clostridia</taxon>
        <taxon>Eubacteriales</taxon>
        <taxon>Clostridiaceae</taxon>
        <taxon>Clostridium</taxon>
    </lineage>
</organism>
<accession>A0ABR8PVJ6</accession>
<sequence>MKCDAKKIENVFQKNKDKLLAVKGCTGVGIALKIKNGKTTNIPSIVVFVKKKLCSLPKEEVIPEKLENVPTDVVEQLFDIQFNVPKTTKDEVKNITVNSDPLFSGLQIQSLLGKLDGIVKLGIGTLGCFIYTSGKAASDGNDKIEAGDYMLTCNHTFLSKMIEGEKPAYNECYEPDYNNLCGYYTYGFLNLRLGYDCAIVKVNRKYKNEVQTPNPAGPGYIKSKLNGVYKVTVNDLGKEVYKYGAKTGYTVGRIKTLNVTVPLPSGKTDLGILIEGSAGHKIIDEGDSGSVVVLKENNNVIGLLSVNDNGYINRCYCFDIINQMKCFVDSGGEVRLSHTV</sequence>
<comment type="caution">
    <text evidence="1">The sequence shown here is derived from an EMBL/GenBank/DDBJ whole genome shotgun (WGS) entry which is preliminary data.</text>
</comment>
<evidence type="ECO:0000313" key="1">
    <source>
        <dbReference type="EMBL" id="MBD7912207.1"/>
    </source>
</evidence>
<dbReference type="Proteomes" id="UP000627781">
    <property type="component" value="Unassembled WGS sequence"/>
</dbReference>
<dbReference type="EMBL" id="JACSRA010000020">
    <property type="protein sequence ID" value="MBD7912207.1"/>
    <property type="molecule type" value="Genomic_DNA"/>
</dbReference>
<dbReference type="RefSeq" id="WP_143317593.1">
    <property type="nucleotide sequence ID" value="NZ_JACSRA010000020.1"/>
</dbReference>
<reference evidence="1 2" key="1">
    <citation type="submission" date="2020-08" db="EMBL/GenBank/DDBJ databases">
        <title>A Genomic Blueprint of the Chicken Gut Microbiome.</title>
        <authorList>
            <person name="Gilroy R."/>
            <person name="Ravi A."/>
            <person name="Getino M."/>
            <person name="Pursley I."/>
            <person name="Horton D.L."/>
            <person name="Alikhan N.-F."/>
            <person name="Baker D."/>
            <person name="Gharbi K."/>
            <person name="Hall N."/>
            <person name="Watson M."/>
            <person name="Adriaenssens E.M."/>
            <person name="Foster-Nyarko E."/>
            <person name="Jarju S."/>
            <person name="Secka A."/>
            <person name="Antonio M."/>
            <person name="Oren A."/>
            <person name="Chaudhuri R."/>
            <person name="La Ragione R.M."/>
            <person name="Hildebrand F."/>
            <person name="Pallen M.J."/>
        </authorList>
    </citation>
    <scope>NUCLEOTIDE SEQUENCE [LARGE SCALE GENOMIC DNA]</scope>
    <source>
        <strain evidence="1 2">Sa3CVN1</strain>
    </source>
</reference>
<keyword evidence="2" id="KW-1185">Reference proteome</keyword>
<dbReference type="InterPro" id="IPR043504">
    <property type="entry name" value="Peptidase_S1_PA_chymotrypsin"/>
</dbReference>
<evidence type="ECO:0000313" key="2">
    <source>
        <dbReference type="Proteomes" id="UP000627781"/>
    </source>
</evidence>
<gene>
    <name evidence="1" type="ORF">H9661_12655</name>
</gene>
<dbReference type="Gene3D" id="2.40.10.10">
    <property type="entry name" value="Trypsin-like serine proteases"/>
    <property type="match status" value="2"/>
</dbReference>
<protein>
    <submittedName>
        <fullName evidence="1">Uncharacterized protein</fullName>
    </submittedName>
</protein>
<dbReference type="InterPro" id="IPR009003">
    <property type="entry name" value="Peptidase_S1_PA"/>
</dbReference>